<dbReference type="AlphaFoldDB" id="K9VHW1"/>
<gene>
    <name evidence="1" type="ORF">Osc7112_2653</name>
</gene>
<dbReference type="eggNOG" id="COG0596">
    <property type="taxonomic scope" value="Bacteria"/>
</dbReference>
<accession>K9VHW1</accession>
<dbReference type="Proteomes" id="UP000010478">
    <property type="component" value="Chromosome"/>
</dbReference>
<name>K9VHW1_9CYAN</name>
<dbReference type="PATRIC" id="fig|179408.3.peg.3246"/>
<dbReference type="RefSeq" id="WP_015176356.1">
    <property type="nucleotide sequence ID" value="NC_019729.1"/>
</dbReference>
<dbReference type="STRING" id="179408.Osc7112_2653"/>
<sequence length="433" mass="49432">MKVAGAIALCSRSTIYKPLQKPVTFSHRQGDRDGLLFELKQSKSGSDCSKLNHIENKDLIMPIIFVHGVSSRMDTKYEKAWEKTRANLRKYIAPVISASGDPDDVLIDNAFWGDLSVQLRQGRTSSLPDDKRVQAILKRKKGWIDRKIVEFQKIPDSDKAEYLLDLIPEVGKKLHDLPGYFFGRFVDPLRKPLNESVTLFLGDVFFYLAKRGTADHPGKISYQLLNTLEKAHKDKIAKGEKLIVFSHSMGGQIVYDIVSYFLPQMSQLPQYTTHKYKDIYIDFWCAAASQVGLFKEMKVFKQDDDGQSASSNQEFLELDLGVEVLELEATKVGAEHSSEKVEFPSDHLNILWNLWDDSDYLSFTAEPLIKEVLDDLYDSGKSPVSSHTNHFDDPEFYKEFALLIREAQEVEWCRQMFLDKLQPSNDVISENAT</sequence>
<dbReference type="OrthoDB" id="570706at2"/>
<dbReference type="HOGENOM" id="CLU_632883_0_0_3"/>
<dbReference type="EMBL" id="CP003614">
    <property type="protein sequence ID" value="AFZ07067.1"/>
    <property type="molecule type" value="Genomic_DNA"/>
</dbReference>
<dbReference type="KEGG" id="oni:Osc7112_2653"/>
<organism evidence="1 2">
    <name type="scientific">Phormidium nigroviride PCC 7112</name>
    <dbReference type="NCBI Taxonomy" id="179408"/>
    <lineage>
        <taxon>Bacteria</taxon>
        <taxon>Bacillati</taxon>
        <taxon>Cyanobacteriota</taxon>
        <taxon>Cyanophyceae</taxon>
        <taxon>Oscillatoriophycideae</taxon>
        <taxon>Oscillatoriales</taxon>
        <taxon>Oscillatoriaceae</taxon>
        <taxon>Phormidium</taxon>
    </lineage>
</organism>
<proteinExistence type="predicted"/>
<evidence type="ECO:0000313" key="2">
    <source>
        <dbReference type="Proteomes" id="UP000010478"/>
    </source>
</evidence>
<reference evidence="1 2" key="1">
    <citation type="submission" date="2012-05" db="EMBL/GenBank/DDBJ databases">
        <title>Finished chromosome of genome of Oscillatoria sp. PCC 7112.</title>
        <authorList>
            <consortium name="US DOE Joint Genome Institute"/>
            <person name="Gugger M."/>
            <person name="Coursin T."/>
            <person name="Rippka R."/>
            <person name="Tandeau De Marsac N."/>
            <person name="Huntemann M."/>
            <person name="Wei C.-L."/>
            <person name="Han J."/>
            <person name="Detter J.C."/>
            <person name="Han C."/>
            <person name="Tapia R."/>
            <person name="Davenport K."/>
            <person name="Daligault H."/>
            <person name="Erkkila T."/>
            <person name="Gu W."/>
            <person name="Munk A.C.C."/>
            <person name="Teshima H."/>
            <person name="Xu Y."/>
            <person name="Chain P."/>
            <person name="Chen A."/>
            <person name="Krypides N."/>
            <person name="Mavromatis K."/>
            <person name="Markowitz V."/>
            <person name="Szeto E."/>
            <person name="Ivanova N."/>
            <person name="Mikhailova N."/>
            <person name="Ovchinnikova G."/>
            <person name="Pagani I."/>
            <person name="Pati A."/>
            <person name="Goodwin L."/>
            <person name="Peters L."/>
            <person name="Pitluck S."/>
            <person name="Woyke T."/>
            <person name="Kerfeld C."/>
        </authorList>
    </citation>
    <scope>NUCLEOTIDE SEQUENCE [LARGE SCALE GENOMIC DNA]</scope>
    <source>
        <strain evidence="1 2">PCC 7112</strain>
    </source>
</reference>
<evidence type="ECO:0000313" key="1">
    <source>
        <dbReference type="EMBL" id="AFZ07067.1"/>
    </source>
</evidence>
<protein>
    <submittedName>
        <fullName evidence="1">Uncharacterized protein</fullName>
    </submittedName>
</protein>
<keyword evidence="2" id="KW-1185">Reference proteome</keyword>